<dbReference type="PROSITE" id="PS50071">
    <property type="entry name" value="HOMEOBOX_2"/>
    <property type="match status" value="1"/>
</dbReference>
<dbReference type="InterPro" id="IPR017970">
    <property type="entry name" value="Homeobox_CS"/>
</dbReference>
<evidence type="ECO:0000256" key="10">
    <source>
        <dbReference type="RuleBase" id="RU369038"/>
    </source>
</evidence>
<dbReference type="GO" id="GO:0005634">
    <property type="term" value="C:nucleus"/>
    <property type="evidence" value="ECO:0007669"/>
    <property type="project" value="UniProtKB-SubCell"/>
</dbReference>
<comment type="function">
    <text evidence="10">Transcription factor.</text>
</comment>
<keyword evidence="3 8" id="KW-0238">DNA-binding</keyword>
<comment type="similarity">
    <text evidence="7 10">Belongs to the HD-ZIP homeobox family. Class I subfamily.</text>
</comment>
<dbReference type="GO" id="GO:0043565">
    <property type="term" value="F:sequence-specific DNA binding"/>
    <property type="evidence" value="ECO:0007669"/>
    <property type="project" value="TreeGrafter"/>
</dbReference>
<dbReference type="EMBL" id="BSYO01000029">
    <property type="protein sequence ID" value="GMH25261.1"/>
    <property type="molecule type" value="Genomic_DNA"/>
</dbReference>
<keyword evidence="6 8" id="KW-0539">Nucleus</keyword>
<evidence type="ECO:0000313" key="14">
    <source>
        <dbReference type="Proteomes" id="UP001279734"/>
    </source>
</evidence>
<gene>
    <name evidence="13" type="ORF">Nepgr_027104</name>
</gene>
<evidence type="ECO:0000256" key="3">
    <source>
        <dbReference type="ARBA" id="ARBA00023125"/>
    </source>
</evidence>
<evidence type="ECO:0000256" key="4">
    <source>
        <dbReference type="ARBA" id="ARBA00023155"/>
    </source>
</evidence>
<accession>A0AAD3Y378</accession>
<dbReference type="InterPro" id="IPR009057">
    <property type="entry name" value="Homeodomain-like_sf"/>
</dbReference>
<evidence type="ECO:0000256" key="2">
    <source>
        <dbReference type="ARBA" id="ARBA00023015"/>
    </source>
</evidence>
<dbReference type="PANTHER" id="PTHR24326:SF527">
    <property type="entry name" value="HOMEOBOX-LEUCINE ZIPPER PROTEIN ATHB-40"/>
    <property type="match status" value="1"/>
</dbReference>
<comment type="subcellular location">
    <subcellularLocation>
        <location evidence="1 8 9">Nucleus</location>
    </subcellularLocation>
</comment>
<dbReference type="PROSITE" id="PS00027">
    <property type="entry name" value="HOMEOBOX_1"/>
    <property type="match status" value="1"/>
</dbReference>
<evidence type="ECO:0000256" key="5">
    <source>
        <dbReference type="ARBA" id="ARBA00023163"/>
    </source>
</evidence>
<organism evidence="13 14">
    <name type="scientific">Nepenthes gracilis</name>
    <name type="common">Slender pitcher plant</name>
    <dbReference type="NCBI Taxonomy" id="150966"/>
    <lineage>
        <taxon>Eukaryota</taxon>
        <taxon>Viridiplantae</taxon>
        <taxon>Streptophyta</taxon>
        <taxon>Embryophyta</taxon>
        <taxon>Tracheophyta</taxon>
        <taxon>Spermatophyta</taxon>
        <taxon>Magnoliopsida</taxon>
        <taxon>eudicotyledons</taxon>
        <taxon>Gunneridae</taxon>
        <taxon>Pentapetalae</taxon>
        <taxon>Caryophyllales</taxon>
        <taxon>Nepenthaceae</taxon>
        <taxon>Nepenthes</taxon>
    </lineage>
</organism>
<keyword evidence="4 8" id="KW-0371">Homeobox</keyword>
<evidence type="ECO:0000256" key="8">
    <source>
        <dbReference type="PROSITE-ProRule" id="PRU00108"/>
    </source>
</evidence>
<dbReference type="InterPro" id="IPR045224">
    <property type="entry name" value="HDZip_class_I_plant"/>
</dbReference>
<evidence type="ECO:0000256" key="7">
    <source>
        <dbReference type="ARBA" id="ARBA00025748"/>
    </source>
</evidence>
<name>A0AAD3Y378_NEPGR</name>
<keyword evidence="14" id="KW-1185">Reference proteome</keyword>
<dbReference type="Pfam" id="PF00046">
    <property type="entry name" value="Homeodomain"/>
    <property type="match status" value="1"/>
</dbReference>
<dbReference type="AlphaFoldDB" id="A0AAD3Y378"/>
<dbReference type="InterPro" id="IPR001356">
    <property type="entry name" value="HD"/>
</dbReference>
<feature type="domain" description="Homeobox" evidence="12">
    <location>
        <begin position="67"/>
        <end position="115"/>
    </location>
</feature>
<comment type="caution">
    <text evidence="13">The sequence shown here is derived from an EMBL/GenBank/DDBJ whole genome shotgun (WGS) entry which is preliminary data.</text>
</comment>
<evidence type="ECO:0000256" key="11">
    <source>
        <dbReference type="SAM" id="MobiDB-lite"/>
    </source>
</evidence>
<evidence type="ECO:0000256" key="6">
    <source>
        <dbReference type="ARBA" id="ARBA00023242"/>
    </source>
</evidence>
<dbReference type="InterPro" id="IPR000047">
    <property type="entry name" value="HTH_motif"/>
</dbReference>
<dbReference type="PANTHER" id="PTHR24326">
    <property type="entry name" value="HOMEOBOX-LEUCINE ZIPPER PROTEIN"/>
    <property type="match status" value="1"/>
</dbReference>
<keyword evidence="5 10" id="KW-0804">Transcription</keyword>
<reference evidence="13" key="1">
    <citation type="submission" date="2023-05" db="EMBL/GenBank/DDBJ databases">
        <title>Nepenthes gracilis genome sequencing.</title>
        <authorList>
            <person name="Fukushima K."/>
        </authorList>
    </citation>
    <scope>NUCLEOTIDE SEQUENCE</scope>
    <source>
        <strain evidence="13">SING2019-196</strain>
    </source>
</reference>
<feature type="region of interest" description="Disordered" evidence="11">
    <location>
        <begin position="1"/>
        <end position="59"/>
    </location>
</feature>
<evidence type="ECO:0000256" key="1">
    <source>
        <dbReference type="ARBA" id="ARBA00004123"/>
    </source>
</evidence>
<feature type="DNA-binding region" description="Homeobox" evidence="8">
    <location>
        <begin position="69"/>
        <end position="116"/>
    </location>
</feature>
<dbReference type="SMART" id="SM00389">
    <property type="entry name" value="HOX"/>
    <property type="match status" value="1"/>
</dbReference>
<feature type="compositionally biased region" description="Basic residues" evidence="11">
    <location>
        <begin position="39"/>
        <end position="49"/>
    </location>
</feature>
<dbReference type="GO" id="GO:0000981">
    <property type="term" value="F:DNA-binding transcription factor activity, RNA polymerase II-specific"/>
    <property type="evidence" value="ECO:0007669"/>
    <property type="project" value="UniProtKB-UniRule"/>
</dbReference>
<proteinExistence type="inferred from homology"/>
<protein>
    <recommendedName>
        <fullName evidence="10">Homeobox-leucine zipper protein</fullName>
    </recommendedName>
    <alternativeName>
        <fullName evidence="10">HD-ZIP protein</fullName>
    </alternativeName>
    <alternativeName>
        <fullName evidence="10">Homeodomain transcription factor</fullName>
    </alternativeName>
</protein>
<dbReference type="Proteomes" id="UP001279734">
    <property type="component" value="Unassembled WGS sequence"/>
</dbReference>
<dbReference type="GO" id="GO:0045893">
    <property type="term" value="P:positive regulation of DNA-templated transcription"/>
    <property type="evidence" value="ECO:0007669"/>
    <property type="project" value="TreeGrafter"/>
</dbReference>
<dbReference type="Gene3D" id="1.10.10.60">
    <property type="entry name" value="Homeodomain-like"/>
    <property type="match status" value="1"/>
</dbReference>
<dbReference type="SUPFAM" id="SSF46689">
    <property type="entry name" value="Homeodomain-like"/>
    <property type="match status" value="1"/>
</dbReference>
<dbReference type="PRINTS" id="PR00031">
    <property type="entry name" value="HTHREPRESSR"/>
</dbReference>
<evidence type="ECO:0000259" key="12">
    <source>
        <dbReference type="PROSITE" id="PS50071"/>
    </source>
</evidence>
<dbReference type="CDD" id="cd00086">
    <property type="entry name" value="homeodomain"/>
    <property type="match status" value="1"/>
</dbReference>
<evidence type="ECO:0000313" key="13">
    <source>
        <dbReference type="EMBL" id="GMH25261.1"/>
    </source>
</evidence>
<keyword evidence="2 10" id="KW-0805">Transcription regulation</keyword>
<sequence length="217" mass="25208">MHDHHHQDQVEDQTAVISRLYPGTHTQVAPQRGESSKPPPRRRRKRSKREGKAGGGVVGKNRKLMAEQVMMLEQSFWCQQKLETERKDRLAAELGLEPQQVAVWFQNRRARWKSKKLEEEYSILRSRHDTILVEKCTLEAELGKLKEELSDAKREIQRLSLQRSDNIFSNSPSSYVTMAAIDAQLLGEFAFKSFEDMFYATNDTHVSSMDQWVNLYT</sequence>
<evidence type="ECO:0000256" key="9">
    <source>
        <dbReference type="RuleBase" id="RU000682"/>
    </source>
</evidence>